<dbReference type="InterPro" id="IPR050482">
    <property type="entry name" value="Sensor_HK_TwoCompSys"/>
</dbReference>
<dbReference type="InterPro" id="IPR008979">
    <property type="entry name" value="Galactose-bd-like_sf"/>
</dbReference>
<dbReference type="AlphaFoldDB" id="A0A4Q9H2I4"/>
<name>A0A4Q9H2I4_9BURK</name>
<reference evidence="9 10" key="1">
    <citation type="submission" date="2019-02" db="EMBL/GenBank/DDBJ databases">
        <title>Aquabacterium sp. strain KMB7.</title>
        <authorList>
            <person name="Chen W.-M."/>
        </authorList>
    </citation>
    <scope>NUCLEOTIDE SEQUENCE [LARGE SCALE GENOMIC DNA]</scope>
    <source>
        <strain evidence="9 10">KMB7</strain>
    </source>
</reference>
<dbReference type="OrthoDB" id="9147043at2"/>
<evidence type="ECO:0000256" key="1">
    <source>
        <dbReference type="ARBA" id="ARBA00000085"/>
    </source>
</evidence>
<sequence>MSSNHRAEGVARAADTPTMPPMHAHELTHTPQGTSDVPSHRWPGRMIVHLLFLVLLWLVFVLPMAQAANTPAAHSAHTEPASGGGGVTVWPRPVLHAVQVSDRQVTELSEACVIVGAGGPDGVPPPDTANWLHVRLPHLWQQTHPQHEGTMWYRFKVRMPQVPSQPWAVYLPRAVMNAQVWVNGQPMGYTGSLEEPVTRNWYVPLMTTVQPSQWREGDNVVHVRVVSGYVSRNGLSPIQVGPLSMLASTYKLRYWVQMEGVQVANVALAALGVFMLIVWLRDREQDAVGFMGLSALGWALSCMMGVTPNPWLPTYPWETLCYTLWVVSQLLLCLYFFRFAGVRRLWIDAIVYTLMVAIPVYGAVAPRYWMSTVLYGTIYLVAIWSMSVALWHVLRYRRKDGQWLITGVMALLPSGVHDIMIMANQLPFDSVYWLFYTGPLTMICLTVIVAGDHARSRRALNDLNRNLAQRVAEREQALRESFERLAALERAQAVSAERSRILKDMHDGVGAHLTSALRLLQTSQKSNDRLDVPMVTQTLRDSLDQLKLSIDALSLQPGDVEGLLASWRFRLAPRLRASGIELIWDVERLPAWPHGQPPELRQLQYILFEGLSNVLQHSGATRLVLSARDLGHHIRVSLIDNGNGWQGTGGYEGQGLHTMRSRAQQVGARMEFLPASNGGLELRISLPLLAAEQPHASPRPDLSSAA</sequence>
<feature type="transmembrane region" description="Helical" evidence="8">
    <location>
        <begin position="47"/>
        <end position="65"/>
    </location>
</feature>
<keyword evidence="10" id="KW-1185">Reference proteome</keyword>
<dbReference type="EMBL" id="SIXI01000001">
    <property type="protein sequence ID" value="TBO34429.1"/>
    <property type="molecule type" value="Genomic_DNA"/>
</dbReference>
<feature type="transmembrane region" description="Helical" evidence="8">
    <location>
        <begin position="261"/>
        <end position="280"/>
    </location>
</feature>
<feature type="transmembrane region" description="Helical" evidence="8">
    <location>
        <begin position="368"/>
        <end position="391"/>
    </location>
</feature>
<proteinExistence type="predicted"/>
<dbReference type="Proteomes" id="UP000292120">
    <property type="component" value="Unassembled WGS sequence"/>
</dbReference>
<keyword evidence="8" id="KW-0812">Transmembrane</keyword>
<dbReference type="Gene3D" id="2.60.120.260">
    <property type="entry name" value="Galactose-binding domain-like"/>
    <property type="match status" value="1"/>
</dbReference>
<dbReference type="PANTHER" id="PTHR24421:SF10">
    <property type="entry name" value="NITRATE_NITRITE SENSOR PROTEIN NARQ"/>
    <property type="match status" value="1"/>
</dbReference>
<feature type="transmembrane region" description="Helical" evidence="8">
    <location>
        <begin position="430"/>
        <end position="450"/>
    </location>
</feature>
<keyword evidence="8" id="KW-0472">Membrane</keyword>
<feature type="transmembrane region" description="Helical" evidence="8">
    <location>
        <begin position="345"/>
        <end position="362"/>
    </location>
</feature>
<accession>A0A4Q9H2I4</accession>
<keyword evidence="6" id="KW-0175">Coiled coil</keyword>
<evidence type="ECO:0000256" key="7">
    <source>
        <dbReference type="SAM" id="MobiDB-lite"/>
    </source>
</evidence>
<feature type="transmembrane region" description="Helical" evidence="8">
    <location>
        <begin position="403"/>
        <end position="424"/>
    </location>
</feature>
<protein>
    <recommendedName>
        <fullName evidence="2">histidine kinase</fullName>
        <ecNumber evidence="2">2.7.13.3</ecNumber>
    </recommendedName>
</protein>
<organism evidence="9 10">
    <name type="scientific">Aquabacterium lacunae</name>
    <dbReference type="NCBI Taxonomy" id="2528630"/>
    <lineage>
        <taxon>Bacteria</taxon>
        <taxon>Pseudomonadati</taxon>
        <taxon>Pseudomonadota</taxon>
        <taxon>Betaproteobacteria</taxon>
        <taxon>Burkholderiales</taxon>
        <taxon>Aquabacterium</taxon>
    </lineage>
</organism>
<dbReference type="Gene3D" id="3.30.565.10">
    <property type="entry name" value="Histidine kinase-like ATPase, C-terminal domain"/>
    <property type="match status" value="1"/>
</dbReference>
<comment type="catalytic activity">
    <reaction evidence="1">
        <text>ATP + protein L-histidine = ADP + protein N-phospho-L-histidine.</text>
        <dbReference type="EC" id="2.7.13.3"/>
    </reaction>
</comment>
<keyword evidence="3" id="KW-0808">Transferase</keyword>
<dbReference type="CDD" id="cd16917">
    <property type="entry name" value="HATPase_UhpB-NarQ-NarX-like"/>
    <property type="match status" value="1"/>
</dbReference>
<dbReference type="GO" id="GO:0000160">
    <property type="term" value="P:phosphorelay signal transduction system"/>
    <property type="evidence" value="ECO:0007669"/>
    <property type="project" value="UniProtKB-KW"/>
</dbReference>
<feature type="region of interest" description="Disordered" evidence="7">
    <location>
        <begin position="1"/>
        <end position="38"/>
    </location>
</feature>
<feature type="coiled-coil region" evidence="6">
    <location>
        <begin position="460"/>
        <end position="491"/>
    </location>
</feature>
<evidence type="ECO:0000256" key="3">
    <source>
        <dbReference type="ARBA" id="ARBA00022679"/>
    </source>
</evidence>
<gene>
    <name evidence="9" type="ORF">EYS42_03165</name>
</gene>
<keyword evidence="8" id="KW-1133">Transmembrane helix</keyword>
<evidence type="ECO:0000256" key="4">
    <source>
        <dbReference type="ARBA" id="ARBA00022777"/>
    </source>
</evidence>
<dbReference type="SUPFAM" id="SSF49785">
    <property type="entry name" value="Galactose-binding domain-like"/>
    <property type="match status" value="1"/>
</dbReference>
<evidence type="ECO:0000256" key="5">
    <source>
        <dbReference type="ARBA" id="ARBA00023012"/>
    </source>
</evidence>
<dbReference type="PANTHER" id="PTHR24421">
    <property type="entry name" value="NITRATE/NITRITE SENSOR PROTEIN NARX-RELATED"/>
    <property type="match status" value="1"/>
</dbReference>
<dbReference type="SUPFAM" id="SSF55874">
    <property type="entry name" value="ATPase domain of HSP90 chaperone/DNA topoisomerase II/histidine kinase"/>
    <property type="match status" value="1"/>
</dbReference>
<dbReference type="GO" id="GO:0004673">
    <property type="term" value="F:protein histidine kinase activity"/>
    <property type="evidence" value="ECO:0007669"/>
    <property type="project" value="UniProtKB-EC"/>
</dbReference>
<evidence type="ECO:0000256" key="2">
    <source>
        <dbReference type="ARBA" id="ARBA00012438"/>
    </source>
</evidence>
<feature type="transmembrane region" description="Helical" evidence="8">
    <location>
        <begin position="287"/>
        <end position="307"/>
    </location>
</feature>
<evidence type="ECO:0000256" key="8">
    <source>
        <dbReference type="SAM" id="Phobius"/>
    </source>
</evidence>
<dbReference type="InterPro" id="IPR036890">
    <property type="entry name" value="HATPase_C_sf"/>
</dbReference>
<evidence type="ECO:0000313" key="9">
    <source>
        <dbReference type="EMBL" id="TBO34429.1"/>
    </source>
</evidence>
<dbReference type="EC" id="2.7.13.3" evidence="2"/>
<evidence type="ECO:0000256" key="6">
    <source>
        <dbReference type="SAM" id="Coils"/>
    </source>
</evidence>
<keyword evidence="5" id="KW-0902">Two-component regulatory system</keyword>
<comment type="caution">
    <text evidence="9">The sequence shown here is derived from an EMBL/GenBank/DDBJ whole genome shotgun (WGS) entry which is preliminary data.</text>
</comment>
<evidence type="ECO:0000313" key="10">
    <source>
        <dbReference type="Proteomes" id="UP000292120"/>
    </source>
</evidence>
<keyword evidence="4" id="KW-0418">Kinase</keyword>
<dbReference type="Gene3D" id="1.20.5.1930">
    <property type="match status" value="1"/>
</dbReference>
<feature type="transmembrane region" description="Helical" evidence="8">
    <location>
        <begin position="319"/>
        <end position="338"/>
    </location>
</feature>